<dbReference type="EC" id="7.1.1.-" evidence="4"/>
<keyword evidence="4" id="KW-0874">Quinone</keyword>
<evidence type="ECO:0000256" key="2">
    <source>
        <dbReference type="ARBA" id="ARBA00022448"/>
    </source>
</evidence>
<evidence type="ECO:0000313" key="7">
    <source>
        <dbReference type="Proteomes" id="UP000256650"/>
    </source>
</evidence>
<evidence type="ECO:0000256" key="3">
    <source>
        <dbReference type="RuleBase" id="RU003456"/>
    </source>
</evidence>
<dbReference type="Gene3D" id="3.30.460.80">
    <property type="entry name" value="NADH:ubiquinone oxidoreductase, 30kDa subunit"/>
    <property type="match status" value="1"/>
</dbReference>
<dbReference type="InterPro" id="IPR001268">
    <property type="entry name" value="NADH_UbQ_OxRdtase_30kDa_su"/>
</dbReference>
<dbReference type="PROSITE" id="PS00542">
    <property type="entry name" value="COMPLEX1_30K"/>
    <property type="match status" value="1"/>
</dbReference>
<name>A0A3D8IA31_9HELI</name>
<dbReference type="Proteomes" id="UP000256650">
    <property type="component" value="Unassembled WGS sequence"/>
</dbReference>
<dbReference type="AlphaFoldDB" id="A0A3D8IA31"/>
<dbReference type="GO" id="GO:0016651">
    <property type="term" value="F:oxidoreductase activity, acting on NAD(P)H"/>
    <property type="evidence" value="ECO:0007669"/>
    <property type="project" value="InterPro"/>
</dbReference>
<dbReference type="NCBIfam" id="TIGR01961">
    <property type="entry name" value="NuoC_fam"/>
    <property type="match status" value="1"/>
</dbReference>
<dbReference type="Pfam" id="PF00329">
    <property type="entry name" value="Complex1_30kDa"/>
    <property type="match status" value="1"/>
</dbReference>
<protein>
    <recommendedName>
        <fullName evidence="4">NADH-quinone oxidoreductase</fullName>
        <ecNumber evidence="4">7.1.1.-</ecNumber>
    </recommendedName>
</protein>
<dbReference type="InterPro" id="IPR010218">
    <property type="entry name" value="NADH_DH_suC"/>
</dbReference>
<comment type="similarity">
    <text evidence="1 3">Belongs to the complex I 30 kDa subunit family.</text>
</comment>
<comment type="function">
    <text evidence="4">NDH-1 shuttles electrons from NADH, via FMN and iron-sulfur (Fe-S) centers, to quinones in the respiratory chain.</text>
</comment>
<keyword evidence="2 3" id="KW-0813">Transport</keyword>
<dbReference type="EMBL" id="NXLS01000011">
    <property type="protein sequence ID" value="RDU61816.1"/>
    <property type="molecule type" value="Genomic_DNA"/>
</dbReference>
<keyword evidence="3" id="KW-0520">NAD</keyword>
<reference evidence="6 7" key="1">
    <citation type="submission" date="2018-04" db="EMBL/GenBank/DDBJ databases">
        <title>Novel Campyloabacter and Helicobacter Species and Strains.</title>
        <authorList>
            <person name="Mannion A.J."/>
            <person name="Shen Z."/>
            <person name="Fox J.G."/>
        </authorList>
    </citation>
    <scope>NUCLEOTIDE SEQUENCE [LARGE SCALE GENOMIC DNA]</scope>
    <source>
        <strain evidence="6 7">MIT 99-5101</strain>
    </source>
</reference>
<dbReference type="InterPro" id="IPR037232">
    <property type="entry name" value="NADH_quin_OxRdtase_su_C/D-like"/>
</dbReference>
<dbReference type="NCBIfam" id="NF006304">
    <property type="entry name" value="PRK08491.1"/>
    <property type="match status" value="1"/>
</dbReference>
<evidence type="ECO:0000256" key="4">
    <source>
        <dbReference type="RuleBase" id="RU003582"/>
    </source>
</evidence>
<evidence type="ECO:0000313" key="6">
    <source>
        <dbReference type="EMBL" id="RDU61816.1"/>
    </source>
</evidence>
<dbReference type="RefSeq" id="WP_115552230.1">
    <property type="nucleotide sequence ID" value="NZ_CAPHNE010000104.1"/>
</dbReference>
<keyword evidence="3" id="KW-1278">Translocase</keyword>
<keyword evidence="7" id="KW-1185">Reference proteome</keyword>
<dbReference type="SUPFAM" id="SSF143243">
    <property type="entry name" value="Nqo5-like"/>
    <property type="match status" value="1"/>
</dbReference>
<sequence>MRKYKPKNNAQKEVYYKDRFYVSPRIPREPITNDAVYCADVEMLGKQVKIIESYLERGTLVIWVEKDSIYSTLATLKTIGYDVLSELSAIDYLEQKGGFEIFYQMLSLSRAKRLRVKIFLRKGEKIESVTELFRSADWSEREMYDMIGILPLGHPYPKRILMPDDWVGHPLLKSYPLQGDEAAQWYEVDTIFGKENREVIGVEQRDSARIDRYDSTRFSHLGYEVEYGQKIEKGAEKPQPIAYQEEEGVLFVTKLKPENSKELKERK</sequence>
<evidence type="ECO:0000259" key="5">
    <source>
        <dbReference type="Pfam" id="PF00329"/>
    </source>
</evidence>
<evidence type="ECO:0000256" key="1">
    <source>
        <dbReference type="ARBA" id="ARBA00007569"/>
    </source>
</evidence>
<dbReference type="InterPro" id="IPR020396">
    <property type="entry name" value="NADH_UbQ_OxRdtase_CS"/>
</dbReference>
<organism evidence="6 7">
    <name type="scientific">Helicobacter ganmani</name>
    <dbReference type="NCBI Taxonomy" id="60246"/>
    <lineage>
        <taxon>Bacteria</taxon>
        <taxon>Pseudomonadati</taxon>
        <taxon>Campylobacterota</taxon>
        <taxon>Epsilonproteobacteria</taxon>
        <taxon>Campylobacterales</taxon>
        <taxon>Helicobacteraceae</taxon>
        <taxon>Helicobacter</taxon>
    </lineage>
</organism>
<dbReference type="GO" id="GO:0008137">
    <property type="term" value="F:NADH dehydrogenase (ubiquinone) activity"/>
    <property type="evidence" value="ECO:0007669"/>
    <property type="project" value="InterPro"/>
</dbReference>
<comment type="catalytic activity">
    <reaction evidence="4">
        <text>a quinone + NADH + 5 H(+)(in) = a quinol + NAD(+) + 4 H(+)(out)</text>
        <dbReference type="Rhea" id="RHEA:57888"/>
        <dbReference type="ChEBI" id="CHEBI:15378"/>
        <dbReference type="ChEBI" id="CHEBI:24646"/>
        <dbReference type="ChEBI" id="CHEBI:57540"/>
        <dbReference type="ChEBI" id="CHEBI:57945"/>
        <dbReference type="ChEBI" id="CHEBI:132124"/>
    </reaction>
</comment>
<accession>A0A3D8IA31</accession>
<dbReference type="OrthoDB" id="9803286at2"/>
<dbReference type="GO" id="GO:0048038">
    <property type="term" value="F:quinone binding"/>
    <property type="evidence" value="ECO:0007669"/>
    <property type="project" value="UniProtKB-KW"/>
</dbReference>
<feature type="domain" description="NADH:ubiquinone oxidoreductase 30kDa subunit" evidence="5">
    <location>
        <begin position="62"/>
        <end position="180"/>
    </location>
</feature>
<gene>
    <name evidence="6" type="ORF">CQA43_08830</name>
</gene>
<comment type="caution">
    <text evidence="6">The sequence shown here is derived from an EMBL/GenBank/DDBJ whole genome shotgun (WGS) entry which is preliminary data.</text>
</comment>
<dbReference type="GeneID" id="82536383"/>
<dbReference type="PANTHER" id="PTHR10884">
    <property type="entry name" value="NADH DEHYDROGENASE UBIQUINONE IRON-SULFUR PROTEIN 3"/>
    <property type="match status" value="1"/>
</dbReference>
<proteinExistence type="inferred from homology"/>
<dbReference type="PANTHER" id="PTHR10884:SF14">
    <property type="entry name" value="NADH DEHYDROGENASE [UBIQUINONE] IRON-SULFUR PROTEIN 3, MITOCHONDRIAL"/>
    <property type="match status" value="1"/>
</dbReference>